<dbReference type="OrthoDB" id="2991331at2"/>
<evidence type="ECO:0000313" key="3">
    <source>
        <dbReference type="Proteomes" id="UP000010523"/>
    </source>
</evidence>
<keyword evidence="3" id="KW-1185">Reference proteome</keyword>
<feature type="coiled-coil region" evidence="1">
    <location>
        <begin position="16"/>
        <end position="43"/>
    </location>
</feature>
<reference evidence="2 3" key="1">
    <citation type="journal article" date="2012" name="Appl. Environ. Microbiol.">
        <title>Genome Sequence of Thermotolerant Bacillus methanolicus: Features and Regulation Related to Methylotrophy and Production of L-Lysine and L-Glutamate from Methanol.</title>
        <authorList>
            <person name="Heggeset T.M."/>
            <person name="Krog A."/>
            <person name="Balzer S."/>
            <person name="Wentzel A."/>
            <person name="Ellingsen T.E."/>
            <person name="Brautaset T."/>
        </authorList>
    </citation>
    <scope>NUCLEOTIDE SEQUENCE [LARGE SCALE GENOMIC DNA]</scope>
    <source>
        <strain evidence="2 3">PB1</strain>
    </source>
</reference>
<dbReference type="Pfam" id="PF10737">
    <property type="entry name" value="GerPC"/>
    <property type="match status" value="1"/>
</dbReference>
<dbReference type="eggNOG" id="ENOG50335K6">
    <property type="taxonomic scope" value="Bacteria"/>
</dbReference>
<proteinExistence type="predicted"/>
<keyword evidence="1" id="KW-0175">Coiled coil</keyword>
<evidence type="ECO:0000313" key="2">
    <source>
        <dbReference type="EMBL" id="EIJ81910.1"/>
    </source>
</evidence>
<name>I3E5Y9_BACMT</name>
<dbReference type="EMBL" id="AFEU01000001">
    <property type="protein sequence ID" value="EIJ81910.1"/>
    <property type="molecule type" value="Genomic_DNA"/>
</dbReference>
<accession>I3E5Y9</accession>
<dbReference type="AlphaFoldDB" id="I3E5Y9"/>
<protein>
    <submittedName>
        <fullName evidence="2">Spore germination protein GerPC</fullName>
    </submittedName>
</protein>
<sequence>MNQEFYQYIQKMHLFIQAQDRKIRQLEKTIEAINHELAELKERPGIRVDKIEYKFDQLKVESLEGTLNIGLNPSDLQGIEDFSVDNQQVCTSFSPEDHMQTVMELESNLFHYLETEIELLIKQTQEKLNVNIDGSYIDFIKEDIKKQIPNRIEFYLRQISPEEKSKENWKEKIIAQMKKEIENGVFVFLRNLPDNLKGMKKE</sequence>
<gene>
    <name evidence="2" type="ORF">PB1_03185</name>
</gene>
<dbReference type="Proteomes" id="UP000010523">
    <property type="component" value="Unassembled WGS sequence"/>
</dbReference>
<comment type="caution">
    <text evidence="2">The sequence shown here is derived from an EMBL/GenBank/DDBJ whole genome shotgun (WGS) entry which is preliminary data.</text>
</comment>
<dbReference type="STRING" id="997296.PB1_03185"/>
<dbReference type="PATRIC" id="fig|997296.3.peg.700"/>
<evidence type="ECO:0000256" key="1">
    <source>
        <dbReference type="SAM" id="Coils"/>
    </source>
</evidence>
<dbReference type="InterPro" id="IPR019673">
    <property type="entry name" value="Spore_germination_GerPC"/>
</dbReference>
<organism evidence="2 3">
    <name type="scientific">Bacillus methanolicus PB1</name>
    <dbReference type="NCBI Taxonomy" id="997296"/>
    <lineage>
        <taxon>Bacteria</taxon>
        <taxon>Bacillati</taxon>
        <taxon>Bacillota</taxon>
        <taxon>Bacilli</taxon>
        <taxon>Bacillales</taxon>
        <taxon>Bacillaceae</taxon>
        <taxon>Bacillus</taxon>
    </lineage>
</organism>